<gene>
    <name evidence="1" type="ORF">HU752_006635</name>
</gene>
<reference evidence="1 2" key="2">
    <citation type="journal article" date="2021" name="Microorganisms">
        <title>The Ever-Expanding Pseudomonas Genus: Description of 43 New Species and Partition of the Pseudomonas putida Group.</title>
        <authorList>
            <person name="Girard L."/>
            <person name="Lood C."/>
            <person name="Hofte M."/>
            <person name="Vandamme P."/>
            <person name="Rokni-Zadeh H."/>
            <person name="van Noort V."/>
            <person name="Lavigne R."/>
            <person name="De Mot R."/>
        </authorList>
    </citation>
    <scope>NUCLEOTIDE SEQUENCE [LARGE SCALE GENOMIC DNA]</scope>
    <source>
        <strain evidence="1 2">RW8P3</strain>
    </source>
</reference>
<sequence length="63" mass="7558">MAKERSIFGFIWFLWRFRAPPAPRVHRLSPQERELVDRYRTLSDADRDALFCLLNQMGSVSRF</sequence>
<dbReference type="RefSeq" id="WP_186680898.1">
    <property type="nucleotide sequence ID" value="NZ_CP077093.1"/>
</dbReference>
<reference evidence="1 2" key="1">
    <citation type="journal article" date="2020" name="Microorganisms">
        <title>Reliable Identification of Environmental Pseudomonas Isolates Using the rpoD Gene.</title>
        <authorList>
            <consortium name="The Broad Institute Genome Sequencing Platform"/>
            <person name="Girard L."/>
            <person name="Lood C."/>
            <person name="Rokni-Zadeh H."/>
            <person name="van Noort V."/>
            <person name="Lavigne R."/>
            <person name="De Mot R."/>
        </authorList>
    </citation>
    <scope>NUCLEOTIDE SEQUENCE [LARGE SCALE GENOMIC DNA]</scope>
    <source>
        <strain evidence="1 2">RW8P3</strain>
    </source>
</reference>
<organism evidence="1 2">
    <name type="scientific">Pseudomonas vanderleydeniana</name>
    <dbReference type="NCBI Taxonomy" id="2745495"/>
    <lineage>
        <taxon>Bacteria</taxon>
        <taxon>Pseudomonadati</taxon>
        <taxon>Pseudomonadota</taxon>
        <taxon>Gammaproteobacteria</taxon>
        <taxon>Pseudomonadales</taxon>
        <taxon>Pseudomonadaceae</taxon>
        <taxon>Pseudomonas</taxon>
    </lineage>
</organism>
<name>A0A9E6PNB8_9PSED</name>
<dbReference type="KEGG" id="pvw:HU752_006635"/>
<keyword evidence="2" id="KW-1185">Reference proteome</keyword>
<proteinExistence type="predicted"/>
<dbReference type="AlphaFoldDB" id="A0A9E6PNB8"/>
<dbReference type="Proteomes" id="UP000634530">
    <property type="component" value="Chromosome"/>
</dbReference>
<evidence type="ECO:0000313" key="2">
    <source>
        <dbReference type="Proteomes" id="UP000634530"/>
    </source>
</evidence>
<dbReference type="EMBL" id="CP077093">
    <property type="protein sequence ID" value="QXI29629.1"/>
    <property type="molecule type" value="Genomic_DNA"/>
</dbReference>
<protein>
    <submittedName>
        <fullName evidence="1">Uncharacterized protein</fullName>
    </submittedName>
</protein>
<accession>A0A9E6PNB8</accession>
<evidence type="ECO:0000313" key="1">
    <source>
        <dbReference type="EMBL" id="QXI29629.1"/>
    </source>
</evidence>